<evidence type="ECO:0000313" key="2">
    <source>
        <dbReference type="EMBL" id="MDY5141518.1"/>
    </source>
</evidence>
<dbReference type="InterPro" id="IPR000801">
    <property type="entry name" value="Esterase-like"/>
</dbReference>
<dbReference type="Gene3D" id="3.40.50.1820">
    <property type="entry name" value="alpha/beta hydrolase"/>
    <property type="match status" value="1"/>
</dbReference>
<dbReference type="GO" id="GO:0016747">
    <property type="term" value="F:acyltransferase activity, transferring groups other than amino-acyl groups"/>
    <property type="evidence" value="ECO:0007669"/>
    <property type="project" value="TreeGrafter"/>
</dbReference>
<feature type="transmembrane region" description="Helical" evidence="1">
    <location>
        <begin position="376"/>
        <end position="397"/>
    </location>
</feature>
<keyword evidence="1" id="KW-1133">Transmembrane helix</keyword>
<dbReference type="Proteomes" id="UP001288320">
    <property type="component" value="Unassembled WGS sequence"/>
</dbReference>
<feature type="transmembrane region" description="Helical" evidence="1">
    <location>
        <begin position="6"/>
        <end position="25"/>
    </location>
</feature>
<proteinExistence type="predicted"/>
<dbReference type="Pfam" id="PF00756">
    <property type="entry name" value="Esterase"/>
    <property type="match status" value="1"/>
</dbReference>
<dbReference type="GeneID" id="92814465"/>
<reference evidence="2" key="1">
    <citation type="submission" date="2023-10" db="EMBL/GenBank/DDBJ databases">
        <title>Whole Genome based description of the genera Actinobaculum and Actinotignum reveals a complex phylogenetic relationship within the species included in the genus Actinotignum.</title>
        <authorList>
            <person name="Jensen C.S."/>
            <person name="Dargis R."/>
            <person name="Kemp M."/>
            <person name="Christensen J.J."/>
        </authorList>
    </citation>
    <scope>NUCLEOTIDE SEQUENCE</scope>
    <source>
        <strain evidence="2">SLA_B245</strain>
    </source>
</reference>
<dbReference type="PANTHER" id="PTHR48098:SF1">
    <property type="entry name" value="DIACYLGLYCEROL ACYLTRANSFERASE_MYCOLYLTRANSFERASE AG85A"/>
    <property type="match status" value="1"/>
</dbReference>
<name>A0AAW9HRM4_9ACTO</name>
<dbReference type="InterPro" id="IPR029058">
    <property type="entry name" value="AB_hydrolase_fold"/>
</dbReference>
<feature type="transmembrane region" description="Helical" evidence="1">
    <location>
        <begin position="37"/>
        <end position="58"/>
    </location>
</feature>
<evidence type="ECO:0000313" key="3">
    <source>
        <dbReference type="Proteomes" id="UP001288320"/>
    </source>
</evidence>
<gene>
    <name evidence="2" type="ORF">R6G74_09390</name>
</gene>
<feature type="transmembrane region" description="Helical" evidence="1">
    <location>
        <begin position="427"/>
        <end position="447"/>
    </location>
</feature>
<keyword evidence="2" id="KW-0378">Hydrolase</keyword>
<keyword evidence="1" id="KW-0812">Transmembrane</keyword>
<dbReference type="AlphaFoldDB" id="A0AAW9HRM4"/>
<dbReference type="InterPro" id="IPR050583">
    <property type="entry name" value="Mycobacterial_A85_antigen"/>
</dbReference>
<protein>
    <submittedName>
        <fullName evidence="2">Alpha/beta hydrolase-fold protein</fullName>
    </submittedName>
</protein>
<dbReference type="RefSeq" id="WP_087070588.1">
    <property type="nucleotide sequence ID" value="NZ_CAUPFC010000014.1"/>
</dbReference>
<comment type="caution">
    <text evidence="2">The sequence shown here is derived from an EMBL/GenBank/DDBJ whole genome shotgun (WGS) entry which is preliminary data.</text>
</comment>
<dbReference type="PANTHER" id="PTHR48098">
    <property type="entry name" value="ENTEROCHELIN ESTERASE-RELATED"/>
    <property type="match status" value="1"/>
</dbReference>
<evidence type="ECO:0000256" key="1">
    <source>
        <dbReference type="SAM" id="Phobius"/>
    </source>
</evidence>
<sequence>MLQPNTHGALLAAGLCSLAFLALGVRTIPRTRRLATAIPVLAMVVAAVCGVVAIGVGMNLNLQYASTWSDVKTIFTKSGGKASVTAVTSELPKYAGQSGEIPMPEGKEWKADFTPAGHGVVGTVFRGPESGLELPVWVYLPPDYSPERTYRVIVMIQGFPSQTEKIPGVLDLEHTMPASAPDTIVVVPSLNVDNQQPDCVDLSGRPAVGTWVNRDVVQMVRKNFSVSADRRDWAIAGASYGGWCAPVLGLYNPQTFASVISFSGYNVPVIGLTQAPGLREQFTVTNLMKKASWPQSMYFTGTRTDNDPVELARGLEEVKNPRLKTTVHLDPNGGHSWDTWKKQLPGALEWWNGDRAGGAKSVVATRGWMTQKTTVAGAYLLFALLAAGSIVRGRALVRRPRYVPRHALHTRRHALPRGTGRYRIRRWAWVSLTVAWGIVALLLTVNLKTHTVEDIRFIGAFFHLFTM</sequence>
<accession>A0AAW9HRM4</accession>
<dbReference type="GO" id="GO:0016787">
    <property type="term" value="F:hydrolase activity"/>
    <property type="evidence" value="ECO:0007669"/>
    <property type="project" value="UniProtKB-KW"/>
</dbReference>
<keyword evidence="1" id="KW-0472">Membrane</keyword>
<organism evidence="2 3">
    <name type="scientific">Actinotignum timonense</name>
    <dbReference type="NCBI Taxonomy" id="1870995"/>
    <lineage>
        <taxon>Bacteria</taxon>
        <taxon>Bacillati</taxon>
        <taxon>Actinomycetota</taxon>
        <taxon>Actinomycetes</taxon>
        <taxon>Actinomycetales</taxon>
        <taxon>Actinomycetaceae</taxon>
        <taxon>Actinotignum</taxon>
    </lineage>
</organism>
<dbReference type="SUPFAM" id="SSF53474">
    <property type="entry name" value="alpha/beta-Hydrolases"/>
    <property type="match status" value="1"/>
</dbReference>
<dbReference type="EMBL" id="JAWNFV010000032">
    <property type="protein sequence ID" value="MDY5141518.1"/>
    <property type="molecule type" value="Genomic_DNA"/>
</dbReference>